<dbReference type="Pfam" id="PF14101">
    <property type="entry name" value="DUF4275"/>
    <property type="match status" value="1"/>
</dbReference>
<sequence>MRVMEIPKWGTYLREQWRASFASHLSNEEQKLIGMDGFLWHLCSWERVKCFAKDEAIAAFNKQSKIKCTIFYQFIDEAYLLENARTLTVEELPYDLYDMYHSDIYIMDWNSKWTFIMTHESELGPYFIQKF</sequence>
<name>A0A396SC91_9BACL</name>
<comment type="caution">
    <text evidence="1">The sequence shown here is derived from an EMBL/GenBank/DDBJ whole genome shotgun (WGS) entry which is preliminary data.</text>
</comment>
<evidence type="ECO:0000313" key="2">
    <source>
        <dbReference type="Proteomes" id="UP000265692"/>
    </source>
</evidence>
<reference evidence="1 2" key="1">
    <citation type="submission" date="2018-08" db="EMBL/GenBank/DDBJ databases">
        <title>Lysinibacillus sp. YLB-03 draft genome sequence.</title>
        <authorList>
            <person name="Yu L."/>
        </authorList>
    </citation>
    <scope>NUCLEOTIDE SEQUENCE [LARGE SCALE GENOMIC DNA]</scope>
    <source>
        <strain evidence="1 2">YLB-03</strain>
    </source>
</reference>
<dbReference type="Proteomes" id="UP000265692">
    <property type="component" value="Unassembled WGS sequence"/>
</dbReference>
<dbReference type="AlphaFoldDB" id="A0A396SC91"/>
<dbReference type="EMBL" id="QWEI01000009">
    <property type="protein sequence ID" value="RHW34053.1"/>
    <property type="molecule type" value="Genomic_DNA"/>
</dbReference>
<proteinExistence type="predicted"/>
<keyword evidence="2" id="KW-1185">Reference proteome</keyword>
<accession>A0A396SC91</accession>
<evidence type="ECO:0000313" key="1">
    <source>
        <dbReference type="EMBL" id="RHW34053.1"/>
    </source>
</evidence>
<gene>
    <name evidence="1" type="ORF">D1B33_14750</name>
</gene>
<dbReference type="OrthoDB" id="1711074at2"/>
<organism evidence="1 2">
    <name type="scientific">Ureibacillus yapensis</name>
    <dbReference type="NCBI Taxonomy" id="2304605"/>
    <lineage>
        <taxon>Bacteria</taxon>
        <taxon>Bacillati</taxon>
        <taxon>Bacillota</taxon>
        <taxon>Bacilli</taxon>
        <taxon>Bacillales</taxon>
        <taxon>Caryophanaceae</taxon>
        <taxon>Ureibacillus</taxon>
    </lineage>
</organism>
<dbReference type="InterPro" id="IPR025454">
    <property type="entry name" value="DUF4275"/>
</dbReference>
<protein>
    <submittedName>
        <fullName evidence="1">DUF4275 family protein</fullName>
    </submittedName>
</protein>